<sequence length="63" mass="7181">MCEANAYLLTDGREELIMESVDIVEPEGDDTWRLVGIFGDRKTVKGRIKAMNLVDHKILFEAK</sequence>
<comment type="caution">
    <text evidence="1">The sequence shown here is derived from an EMBL/GenBank/DDBJ whole genome shotgun (WGS) entry which is preliminary data.</text>
</comment>
<dbReference type="Pfam" id="PF10133">
    <property type="entry name" value="CooT"/>
    <property type="match status" value="1"/>
</dbReference>
<protein>
    <submittedName>
        <fullName evidence="1">CooT family nickel-binding protein</fullName>
    </submittedName>
</protein>
<accession>A0A832A1G7</accession>
<evidence type="ECO:0000313" key="1">
    <source>
        <dbReference type="EMBL" id="HFK95907.1"/>
    </source>
</evidence>
<name>A0A832A1G7_9BACT</name>
<gene>
    <name evidence="1" type="ORF">ENS06_01120</name>
</gene>
<dbReference type="EMBL" id="DSTK01000005">
    <property type="protein sequence ID" value="HFK95907.1"/>
    <property type="molecule type" value="Genomic_DNA"/>
</dbReference>
<proteinExistence type="predicted"/>
<organism evidence="1">
    <name type="scientific">Desulfacinum infernum</name>
    <dbReference type="NCBI Taxonomy" id="35837"/>
    <lineage>
        <taxon>Bacteria</taxon>
        <taxon>Pseudomonadati</taxon>
        <taxon>Thermodesulfobacteriota</taxon>
        <taxon>Syntrophobacteria</taxon>
        <taxon>Syntrophobacterales</taxon>
        <taxon>Syntrophobacteraceae</taxon>
        <taxon>Desulfacinum</taxon>
    </lineage>
</organism>
<dbReference type="InterPro" id="IPR019300">
    <property type="entry name" value="CooT"/>
</dbReference>
<reference evidence="1" key="1">
    <citation type="journal article" date="2020" name="mSystems">
        <title>Genome- and Community-Level Interaction Insights into Carbon Utilization and Element Cycling Functions of Hydrothermarchaeota in Hydrothermal Sediment.</title>
        <authorList>
            <person name="Zhou Z."/>
            <person name="Liu Y."/>
            <person name="Xu W."/>
            <person name="Pan J."/>
            <person name="Luo Z.H."/>
            <person name="Li M."/>
        </authorList>
    </citation>
    <scope>NUCLEOTIDE SEQUENCE [LARGE SCALE GENOMIC DNA]</scope>
    <source>
        <strain evidence="1">SpSt-456</strain>
    </source>
</reference>
<dbReference type="AlphaFoldDB" id="A0A832A1G7"/>